<evidence type="ECO:0000256" key="1">
    <source>
        <dbReference type="SAM" id="MobiDB-lite"/>
    </source>
</evidence>
<evidence type="ECO:0000313" key="2">
    <source>
        <dbReference type="EMBL" id="MCD5309794.1"/>
    </source>
</evidence>
<gene>
    <name evidence="2" type="ORF">LR394_02715</name>
</gene>
<organism evidence="2 3">
    <name type="scientific">Kineosporia babensis</name>
    <dbReference type="NCBI Taxonomy" id="499548"/>
    <lineage>
        <taxon>Bacteria</taxon>
        <taxon>Bacillati</taxon>
        <taxon>Actinomycetota</taxon>
        <taxon>Actinomycetes</taxon>
        <taxon>Kineosporiales</taxon>
        <taxon>Kineosporiaceae</taxon>
        <taxon>Kineosporia</taxon>
    </lineage>
</organism>
<evidence type="ECO:0000313" key="3">
    <source>
        <dbReference type="Proteomes" id="UP001138997"/>
    </source>
</evidence>
<keyword evidence="3" id="KW-1185">Reference proteome</keyword>
<feature type="region of interest" description="Disordered" evidence="1">
    <location>
        <begin position="42"/>
        <end position="93"/>
    </location>
</feature>
<proteinExistence type="predicted"/>
<dbReference type="EMBL" id="JAJOMB010000001">
    <property type="protein sequence ID" value="MCD5309794.1"/>
    <property type="molecule type" value="Genomic_DNA"/>
</dbReference>
<dbReference type="RefSeq" id="WP_231438712.1">
    <property type="nucleotide sequence ID" value="NZ_JAJOMB010000001.1"/>
</dbReference>
<dbReference type="Proteomes" id="UP001138997">
    <property type="component" value="Unassembled WGS sequence"/>
</dbReference>
<comment type="caution">
    <text evidence="2">The sequence shown here is derived from an EMBL/GenBank/DDBJ whole genome shotgun (WGS) entry which is preliminary data.</text>
</comment>
<sequence length="169" mass="17856">MKTTGPVDDPTGRARSRHRVHRCRLQRVATTALICALTACGAAAPPDRPTDPPSVGAEVEPNPSHPALARNKAVPDPQVTELTPHPWTRAIPAADGRSVRLEFTSAGPPCQQLGRAQVEEEASTVTVTLLVGPLPGADCSGRRAMIAAPFEIVVPLESPLAEREIRDGS</sequence>
<accession>A0A9X1N9K4</accession>
<reference evidence="2" key="1">
    <citation type="submission" date="2021-11" db="EMBL/GenBank/DDBJ databases">
        <title>Streptomyces corallinus and Kineosporia corallina sp. nov., two new coral-derived marine actinobacteria.</title>
        <authorList>
            <person name="Buangrab K."/>
            <person name="Sutthacheep M."/>
            <person name="Yeemin T."/>
            <person name="Harunari E."/>
            <person name="Igarashi Y."/>
            <person name="Sripreechasak P."/>
            <person name="Kanchanasin P."/>
            <person name="Tanasupawat S."/>
            <person name="Phongsopitanun W."/>
        </authorList>
    </citation>
    <scope>NUCLEOTIDE SEQUENCE</scope>
    <source>
        <strain evidence="2">JCM 31032</strain>
    </source>
</reference>
<name>A0A9X1N9K4_9ACTN</name>
<dbReference type="AlphaFoldDB" id="A0A9X1N9K4"/>
<protein>
    <submittedName>
        <fullName evidence="2">Uncharacterized protein</fullName>
    </submittedName>
</protein>